<comment type="caution">
    <text evidence="1">The sequence shown here is derived from an EMBL/GenBank/DDBJ whole genome shotgun (WGS) entry which is preliminary data.</text>
</comment>
<dbReference type="EMBL" id="CM047747">
    <property type="protein sequence ID" value="KAJ0017388.1"/>
    <property type="molecule type" value="Genomic_DNA"/>
</dbReference>
<evidence type="ECO:0000313" key="2">
    <source>
        <dbReference type="Proteomes" id="UP001163603"/>
    </source>
</evidence>
<evidence type="ECO:0000313" key="1">
    <source>
        <dbReference type="EMBL" id="KAJ0017388.1"/>
    </source>
</evidence>
<organism evidence="1 2">
    <name type="scientific">Pistacia integerrima</name>
    <dbReference type="NCBI Taxonomy" id="434235"/>
    <lineage>
        <taxon>Eukaryota</taxon>
        <taxon>Viridiplantae</taxon>
        <taxon>Streptophyta</taxon>
        <taxon>Embryophyta</taxon>
        <taxon>Tracheophyta</taxon>
        <taxon>Spermatophyta</taxon>
        <taxon>Magnoliopsida</taxon>
        <taxon>eudicotyledons</taxon>
        <taxon>Gunneridae</taxon>
        <taxon>Pentapetalae</taxon>
        <taxon>rosids</taxon>
        <taxon>malvids</taxon>
        <taxon>Sapindales</taxon>
        <taxon>Anacardiaceae</taxon>
        <taxon>Pistacia</taxon>
    </lineage>
</organism>
<proteinExistence type="predicted"/>
<gene>
    <name evidence="1" type="ORF">Pint_11981</name>
</gene>
<keyword evidence="2" id="KW-1185">Reference proteome</keyword>
<accession>A0ACC0XG62</accession>
<protein>
    <submittedName>
        <fullName evidence="1">Uncharacterized protein</fullName>
    </submittedName>
</protein>
<name>A0ACC0XG62_9ROSI</name>
<dbReference type="Proteomes" id="UP001163603">
    <property type="component" value="Chromosome 12"/>
</dbReference>
<reference evidence="2" key="1">
    <citation type="journal article" date="2023" name="G3 (Bethesda)">
        <title>Genome assembly and association tests identify interacting loci associated with vigor, precocity, and sex in interspecific pistachio rootstocks.</title>
        <authorList>
            <person name="Palmer W."/>
            <person name="Jacygrad E."/>
            <person name="Sagayaradj S."/>
            <person name="Cavanaugh K."/>
            <person name="Han R."/>
            <person name="Bertier L."/>
            <person name="Beede B."/>
            <person name="Kafkas S."/>
            <person name="Golino D."/>
            <person name="Preece J."/>
            <person name="Michelmore R."/>
        </authorList>
    </citation>
    <scope>NUCLEOTIDE SEQUENCE [LARGE SCALE GENOMIC DNA]</scope>
</reference>
<sequence>MCDYKVLELVRKLCKVIAEGKLDSTTICLILKRPLLLGAEVGVCEIVEEIIKSYPDAIWFTNEKNQNLFHLAIINRQEKVFNLIYRLNDRKHLLLTSEDGDKNNILHLAGKLAPENRLNVIPGAALQMQFELLWFKEIEKIVPPAYKADKNCIGETPAMIFTKAHRELVKEGRDWMKVVANSCSVAAALIATIVFAAAITVPGDYNDAGIPNFYKQIAFTTFSVSDAVSFFSSIAAIIMFLSILTARYAEDDFLYVLPKRLIWGLVMLFLSLTSLMVAFCATVFLVFCDRKAYWILAPMFVSALVPLYLFTSSEFPLVWDLMVSTYGSGIIRKERTFYEIIKEKGLKLVF</sequence>